<dbReference type="PATRIC" id="fig|1360.106.peg.2656"/>
<organism evidence="1 2">
    <name type="scientific">Lactococcus lactis subsp. lactis</name>
    <name type="common">Streptococcus lactis</name>
    <dbReference type="NCBI Taxonomy" id="1360"/>
    <lineage>
        <taxon>Bacteria</taxon>
        <taxon>Bacillati</taxon>
        <taxon>Bacillota</taxon>
        <taxon>Bacilli</taxon>
        <taxon>Lactobacillales</taxon>
        <taxon>Streptococcaceae</taxon>
        <taxon>Lactococcus</taxon>
    </lineage>
</organism>
<dbReference type="AlphaFoldDB" id="A0A0V8CY33"/>
<name>A0A0V8CY33_LACLL</name>
<gene>
    <name evidence="1" type="ORF">LMG8520_2192</name>
</gene>
<reference evidence="2" key="1">
    <citation type="submission" date="2015-10" db="EMBL/GenBank/DDBJ databases">
        <title>Draft Genome Sequences of 11 Lactococcus lactis subspecies cremoris strains.</title>
        <authorList>
            <person name="Wels M."/>
            <person name="Backus L."/>
            <person name="Boekhorst J."/>
            <person name="Dijkstra A."/>
            <person name="Beerthuizen M."/>
            <person name="Kelly W."/>
            <person name="Siezen R."/>
            <person name="Bachmann H."/>
            <person name="Van Hijum S."/>
        </authorList>
    </citation>
    <scope>NUCLEOTIDE SEQUENCE [LARGE SCALE GENOMIC DNA]</scope>
    <source>
        <strain evidence="2">LMG8520</strain>
    </source>
</reference>
<comment type="caution">
    <text evidence="1">The sequence shown here is derived from an EMBL/GenBank/DDBJ whole genome shotgun (WGS) entry which is preliminary data.</text>
</comment>
<sequence>MEIIELKYFWCNDKLFGAKSEWRKMYFAIENFINLLEMTGEEGNQYYPKGKYYSLKYTFGEKGQTVFIDKNSAKLLADKLGFNL</sequence>
<protein>
    <submittedName>
        <fullName evidence="1">Uncharacterized protein</fullName>
    </submittedName>
</protein>
<dbReference type="Proteomes" id="UP000054230">
    <property type="component" value="Unassembled WGS sequence"/>
</dbReference>
<evidence type="ECO:0000313" key="2">
    <source>
        <dbReference type="Proteomes" id="UP000054230"/>
    </source>
</evidence>
<dbReference type="RefSeq" id="WP_058210331.1">
    <property type="nucleotide sequence ID" value="NZ_JAZICS010000015.1"/>
</dbReference>
<evidence type="ECO:0000313" key="1">
    <source>
        <dbReference type="EMBL" id="KSU06053.1"/>
    </source>
</evidence>
<dbReference type="EMBL" id="LKLP01000113">
    <property type="protein sequence ID" value="KSU06053.1"/>
    <property type="molecule type" value="Genomic_DNA"/>
</dbReference>
<accession>A0A0V8CY33</accession>
<proteinExistence type="predicted"/>